<protein>
    <submittedName>
        <fullName evidence="2">Uncharacterized protein</fullName>
    </submittedName>
</protein>
<sequence>MEPEERYRWSGTCVEKKEVRRPRRKRRSSQAFLEEKESGKSSQAFPKKTLRFISLSSQIFTNLSFTKYFIFIGQRGGEA</sequence>
<evidence type="ECO:0000256" key="1">
    <source>
        <dbReference type="SAM" id="MobiDB-lite"/>
    </source>
</evidence>
<feature type="compositionally biased region" description="Basic residues" evidence="1">
    <location>
        <begin position="19"/>
        <end position="28"/>
    </location>
</feature>
<feature type="region of interest" description="Disordered" evidence="1">
    <location>
        <begin position="18"/>
        <end position="43"/>
    </location>
</feature>
<dbReference type="EMBL" id="JAGYWB010000006">
    <property type="protein sequence ID" value="KAI0520485.1"/>
    <property type="molecule type" value="Genomic_DNA"/>
</dbReference>
<dbReference type="AlphaFoldDB" id="A0A8T3BT99"/>
<accession>A0A8T3BT99</accession>
<proteinExistence type="predicted"/>
<organism evidence="2 3">
    <name type="scientific">Dendrobium nobile</name>
    <name type="common">Orchid</name>
    <dbReference type="NCBI Taxonomy" id="94219"/>
    <lineage>
        <taxon>Eukaryota</taxon>
        <taxon>Viridiplantae</taxon>
        <taxon>Streptophyta</taxon>
        <taxon>Embryophyta</taxon>
        <taxon>Tracheophyta</taxon>
        <taxon>Spermatophyta</taxon>
        <taxon>Magnoliopsida</taxon>
        <taxon>Liliopsida</taxon>
        <taxon>Asparagales</taxon>
        <taxon>Orchidaceae</taxon>
        <taxon>Epidendroideae</taxon>
        <taxon>Malaxideae</taxon>
        <taxon>Dendrobiinae</taxon>
        <taxon>Dendrobium</taxon>
    </lineage>
</organism>
<evidence type="ECO:0000313" key="3">
    <source>
        <dbReference type="Proteomes" id="UP000829196"/>
    </source>
</evidence>
<dbReference type="Proteomes" id="UP000829196">
    <property type="component" value="Unassembled WGS sequence"/>
</dbReference>
<keyword evidence="3" id="KW-1185">Reference proteome</keyword>
<evidence type="ECO:0000313" key="2">
    <source>
        <dbReference type="EMBL" id="KAI0520485.1"/>
    </source>
</evidence>
<comment type="caution">
    <text evidence="2">The sequence shown here is derived from an EMBL/GenBank/DDBJ whole genome shotgun (WGS) entry which is preliminary data.</text>
</comment>
<name>A0A8T3BT99_DENNO</name>
<reference evidence="2" key="1">
    <citation type="journal article" date="2022" name="Front. Genet.">
        <title>Chromosome-Scale Assembly of the Dendrobium nobile Genome Provides Insights Into the Molecular Mechanism of the Biosynthesis of the Medicinal Active Ingredient of Dendrobium.</title>
        <authorList>
            <person name="Xu Q."/>
            <person name="Niu S.-C."/>
            <person name="Li K.-L."/>
            <person name="Zheng P.-J."/>
            <person name="Zhang X.-J."/>
            <person name="Jia Y."/>
            <person name="Liu Y."/>
            <person name="Niu Y.-X."/>
            <person name="Yu L.-H."/>
            <person name="Chen D.-F."/>
            <person name="Zhang G.-Q."/>
        </authorList>
    </citation>
    <scope>NUCLEOTIDE SEQUENCE</scope>
    <source>
        <tissue evidence="2">Leaf</tissue>
    </source>
</reference>
<gene>
    <name evidence="2" type="ORF">KFK09_007961</name>
</gene>